<dbReference type="Gene3D" id="3.30.1330.60">
    <property type="entry name" value="OmpA-like domain"/>
    <property type="match status" value="1"/>
</dbReference>
<keyword evidence="2 4" id="KW-0472">Membrane</keyword>
<dbReference type="InterPro" id="IPR011659">
    <property type="entry name" value="WD40"/>
</dbReference>
<keyword evidence="3" id="KW-0998">Cell outer membrane</keyword>
<dbReference type="CDD" id="cd07185">
    <property type="entry name" value="OmpA_C-like"/>
    <property type="match status" value="1"/>
</dbReference>
<dbReference type="PRINTS" id="PR01021">
    <property type="entry name" value="OMPADOMAIN"/>
</dbReference>
<dbReference type="PANTHER" id="PTHR30329">
    <property type="entry name" value="STATOR ELEMENT OF FLAGELLAR MOTOR COMPLEX"/>
    <property type="match status" value="1"/>
</dbReference>
<dbReference type="InterPro" id="IPR006665">
    <property type="entry name" value="OmpA-like"/>
</dbReference>
<dbReference type="InterPro" id="IPR006664">
    <property type="entry name" value="OMP_bac"/>
</dbReference>
<protein>
    <submittedName>
        <fullName evidence="6">Outer membrane protein OmpA</fullName>
    </submittedName>
</protein>
<keyword evidence="7" id="KW-1185">Reference proteome</keyword>
<dbReference type="InterPro" id="IPR050330">
    <property type="entry name" value="Bact_OuterMem_StrucFunc"/>
</dbReference>
<dbReference type="OrthoDB" id="1490539at2"/>
<evidence type="ECO:0000313" key="7">
    <source>
        <dbReference type="Proteomes" id="UP000190961"/>
    </source>
</evidence>
<evidence type="ECO:0000256" key="4">
    <source>
        <dbReference type="PROSITE-ProRule" id="PRU00473"/>
    </source>
</evidence>
<feature type="domain" description="OmpA-like" evidence="5">
    <location>
        <begin position="586"/>
        <end position="699"/>
    </location>
</feature>
<dbReference type="RefSeq" id="WP_079686213.1">
    <property type="nucleotide sequence ID" value="NZ_FUZU01000001.1"/>
</dbReference>
<evidence type="ECO:0000313" key="6">
    <source>
        <dbReference type="EMBL" id="SKC57223.1"/>
    </source>
</evidence>
<gene>
    <name evidence="6" type="ORF">SAMN05660236_1682</name>
</gene>
<sequence>MLSRFLSTLIGIFIITSAFTQPELVRENFNDNANMWALENSDAKEIGIANGNLLIKNKSGESVFVSHDYPVDPEKDFYIETSIKKTTGENVTYGLYFADTRKTKNNRWYYYLVSPDGRLIFCENSTEKTDYLYYEDTSPVATPSSAGNTLAVEKKGAVTNFYFNNQKMFTLPNVRFWGSFIGYALYDKGSITVDYLQVKQNFKLNLVANSGASYTKENLGPAVNTKDNDIMPIISADGKTLYYAVENDPANIGVISNSDVWYTTRKADGTWTARKNIGIPLNTKEADFVVNAMPDNNSLLINGDYIHESGKLNKYEGLSMTHRTRTGWSVPEKLKIDNDYNYSAEVSFALSPDKRVLISSIERDVTYGSTDLYVSFLQPDGSWSAPENMGSVLNTYGKDITPMIASDGRTLYYSTNGKPGYGSNDIYVTRRLDDSWKNWSEPLNMGPSINTINWDAYYSVPASGDIAYIVSNDKSLGGADIYSMRIVKEAQPDPVVIVQGKVFNKATNQPIGATIVYHDLSNGKDMGKAQSNPQDGSYKIVLPYSKAYGFLAEKEQFLSESNNLDLSEVKAYQEVQQDLYLTPLEIGKTITLNNVFFVRSKPDLLPESYPEIERLIKVLNDNPTIRIELSGHTDNVGSAALNKELSEKRVASIKNYLVHNGIAESRISGKGYGGSKPIASNNTEETKKLNRRVEFTIVK</sequence>
<dbReference type="AlphaFoldDB" id="A0A1T5K0S8"/>
<dbReference type="Pfam" id="PF07676">
    <property type="entry name" value="PD40"/>
    <property type="match status" value="2"/>
</dbReference>
<evidence type="ECO:0000259" key="5">
    <source>
        <dbReference type="PROSITE" id="PS51123"/>
    </source>
</evidence>
<dbReference type="GO" id="GO:0009279">
    <property type="term" value="C:cell outer membrane"/>
    <property type="evidence" value="ECO:0007669"/>
    <property type="project" value="UniProtKB-SubCell"/>
</dbReference>
<evidence type="ECO:0000256" key="1">
    <source>
        <dbReference type="ARBA" id="ARBA00004442"/>
    </source>
</evidence>
<accession>A0A1T5K0S8</accession>
<dbReference type="PANTHER" id="PTHR30329:SF21">
    <property type="entry name" value="LIPOPROTEIN YIAD-RELATED"/>
    <property type="match status" value="1"/>
</dbReference>
<dbReference type="InterPro" id="IPR036737">
    <property type="entry name" value="OmpA-like_sf"/>
</dbReference>
<dbReference type="SUPFAM" id="SSF103088">
    <property type="entry name" value="OmpA-like"/>
    <property type="match status" value="1"/>
</dbReference>
<dbReference type="PROSITE" id="PS51123">
    <property type="entry name" value="OMPA_2"/>
    <property type="match status" value="1"/>
</dbReference>
<dbReference type="SUPFAM" id="SSF82171">
    <property type="entry name" value="DPP6 N-terminal domain-like"/>
    <property type="match status" value="1"/>
</dbReference>
<evidence type="ECO:0000256" key="2">
    <source>
        <dbReference type="ARBA" id="ARBA00023136"/>
    </source>
</evidence>
<dbReference type="Proteomes" id="UP000190961">
    <property type="component" value="Unassembled WGS sequence"/>
</dbReference>
<name>A0A1T5K0S8_9BACT</name>
<organism evidence="6 7">
    <name type="scientific">Ohtaekwangia koreensis</name>
    <dbReference type="NCBI Taxonomy" id="688867"/>
    <lineage>
        <taxon>Bacteria</taxon>
        <taxon>Pseudomonadati</taxon>
        <taxon>Bacteroidota</taxon>
        <taxon>Cytophagia</taxon>
        <taxon>Cytophagales</taxon>
        <taxon>Fulvivirgaceae</taxon>
        <taxon>Ohtaekwangia</taxon>
    </lineage>
</organism>
<proteinExistence type="predicted"/>
<dbReference type="Pfam" id="PF00691">
    <property type="entry name" value="OmpA"/>
    <property type="match status" value="1"/>
</dbReference>
<dbReference type="EMBL" id="FUZU01000001">
    <property type="protein sequence ID" value="SKC57223.1"/>
    <property type="molecule type" value="Genomic_DNA"/>
</dbReference>
<dbReference type="STRING" id="688867.SAMN05660236_1682"/>
<reference evidence="6 7" key="1">
    <citation type="submission" date="2017-02" db="EMBL/GenBank/DDBJ databases">
        <authorList>
            <person name="Peterson S.W."/>
        </authorList>
    </citation>
    <scope>NUCLEOTIDE SEQUENCE [LARGE SCALE GENOMIC DNA]</scope>
    <source>
        <strain evidence="6 7">DSM 25262</strain>
    </source>
</reference>
<dbReference type="Gene3D" id="2.60.120.560">
    <property type="entry name" value="Exo-inulinase, domain 1"/>
    <property type="match status" value="1"/>
</dbReference>
<comment type="subcellular location">
    <subcellularLocation>
        <location evidence="1">Cell outer membrane</location>
    </subcellularLocation>
</comment>
<evidence type="ECO:0000256" key="3">
    <source>
        <dbReference type="ARBA" id="ARBA00023237"/>
    </source>
</evidence>